<accession>N4XBK4</accession>
<feature type="region of interest" description="Disordered" evidence="1">
    <location>
        <begin position="59"/>
        <end position="97"/>
    </location>
</feature>
<reference evidence="2 3" key="1">
    <citation type="journal article" date="2012" name="PLoS Pathog.">
        <title>Diverse lifestyles and strategies of plant pathogenesis encoded in the genomes of eighteen Dothideomycetes fungi.</title>
        <authorList>
            <person name="Ohm R.A."/>
            <person name="Feau N."/>
            <person name="Henrissat B."/>
            <person name="Schoch C.L."/>
            <person name="Horwitz B.A."/>
            <person name="Barry K.W."/>
            <person name="Condon B.J."/>
            <person name="Copeland A.C."/>
            <person name="Dhillon B."/>
            <person name="Glaser F."/>
            <person name="Hesse C.N."/>
            <person name="Kosti I."/>
            <person name="LaButti K."/>
            <person name="Lindquist E.A."/>
            <person name="Lucas S."/>
            <person name="Salamov A.A."/>
            <person name="Bradshaw R.E."/>
            <person name="Ciuffetti L."/>
            <person name="Hamelin R.C."/>
            <person name="Kema G.H.J."/>
            <person name="Lawrence C."/>
            <person name="Scott J.A."/>
            <person name="Spatafora J.W."/>
            <person name="Turgeon B.G."/>
            <person name="de Wit P.J.G.M."/>
            <person name="Zhong S."/>
            <person name="Goodwin S.B."/>
            <person name="Grigoriev I.V."/>
        </authorList>
    </citation>
    <scope>NUCLEOTIDE SEQUENCE [LARGE SCALE GENOMIC DNA]</scope>
    <source>
        <strain evidence="3">C4 / ATCC 48331 / race T</strain>
    </source>
</reference>
<dbReference type="EMBL" id="KB733444">
    <property type="protein sequence ID" value="ENI10409.1"/>
    <property type="molecule type" value="Genomic_DNA"/>
</dbReference>
<dbReference type="HOGENOM" id="CLU_1586318_0_0_1"/>
<name>N4XBK4_COCH4</name>
<organism evidence="2 3">
    <name type="scientific">Cochliobolus heterostrophus (strain C4 / ATCC 48331 / race T)</name>
    <name type="common">Southern corn leaf blight fungus</name>
    <name type="synonym">Bipolaris maydis</name>
    <dbReference type="NCBI Taxonomy" id="665024"/>
    <lineage>
        <taxon>Eukaryota</taxon>
        <taxon>Fungi</taxon>
        <taxon>Dikarya</taxon>
        <taxon>Ascomycota</taxon>
        <taxon>Pezizomycotina</taxon>
        <taxon>Dothideomycetes</taxon>
        <taxon>Pleosporomycetidae</taxon>
        <taxon>Pleosporales</taxon>
        <taxon>Pleosporineae</taxon>
        <taxon>Pleosporaceae</taxon>
        <taxon>Bipolaris</taxon>
    </lineage>
</organism>
<evidence type="ECO:0000313" key="2">
    <source>
        <dbReference type="EMBL" id="ENI10409.1"/>
    </source>
</evidence>
<dbReference type="AlphaFoldDB" id="N4XBK4"/>
<sequence>MADYSHRAVELTGGARVCHCFLATTNGFTLLAINDLAKLDDLHKQGAVVRRDSVKRKYTKGNMEYMPKEKRYGDNDVAGERRSKKRENQSPHQPTKSRYHGYIFLLSPHPACPYLTLRGETASTQSTILRRKKKGAIPPFGPLVPKGSTRLHPFSNIRLCQNDPPSTT</sequence>
<feature type="compositionally biased region" description="Basic and acidic residues" evidence="1">
    <location>
        <begin position="66"/>
        <end position="89"/>
    </location>
</feature>
<protein>
    <submittedName>
        <fullName evidence="2">Uncharacterized protein</fullName>
    </submittedName>
</protein>
<keyword evidence="3" id="KW-1185">Reference proteome</keyword>
<reference evidence="3" key="2">
    <citation type="journal article" date="2013" name="PLoS Genet.">
        <title>Comparative genome structure, secondary metabolite, and effector coding capacity across Cochliobolus pathogens.</title>
        <authorList>
            <person name="Condon B.J."/>
            <person name="Leng Y."/>
            <person name="Wu D."/>
            <person name="Bushley K.E."/>
            <person name="Ohm R.A."/>
            <person name="Otillar R."/>
            <person name="Martin J."/>
            <person name="Schackwitz W."/>
            <person name="Grimwood J."/>
            <person name="MohdZainudin N."/>
            <person name="Xue C."/>
            <person name="Wang R."/>
            <person name="Manning V.A."/>
            <person name="Dhillon B."/>
            <person name="Tu Z.J."/>
            <person name="Steffenson B.J."/>
            <person name="Salamov A."/>
            <person name="Sun H."/>
            <person name="Lowry S."/>
            <person name="LaButti K."/>
            <person name="Han J."/>
            <person name="Copeland A."/>
            <person name="Lindquist E."/>
            <person name="Barry K."/>
            <person name="Schmutz J."/>
            <person name="Baker S.E."/>
            <person name="Ciuffetti L.M."/>
            <person name="Grigoriev I.V."/>
            <person name="Zhong S."/>
            <person name="Turgeon B.G."/>
        </authorList>
    </citation>
    <scope>NUCLEOTIDE SEQUENCE [LARGE SCALE GENOMIC DNA]</scope>
    <source>
        <strain evidence="3">C4 / ATCC 48331 / race T</strain>
    </source>
</reference>
<proteinExistence type="predicted"/>
<gene>
    <name evidence="2" type="ORF">COCC4DRAFT_55073</name>
</gene>
<dbReference type="Proteomes" id="UP000012338">
    <property type="component" value="Unassembled WGS sequence"/>
</dbReference>
<evidence type="ECO:0000313" key="3">
    <source>
        <dbReference type="Proteomes" id="UP000012338"/>
    </source>
</evidence>
<evidence type="ECO:0000256" key="1">
    <source>
        <dbReference type="SAM" id="MobiDB-lite"/>
    </source>
</evidence>
<dbReference type="OrthoDB" id="10392813at2759"/>